<feature type="domain" description="CpXC" evidence="1">
    <location>
        <begin position="9"/>
        <end position="144"/>
    </location>
</feature>
<sequence length="230" mass="25467">MSIIRTTPIPCPACGGAVDFPLVHSVNADRRPDLREDILSTVFQRQACPNCGTEFRVAPEFNYLDLGRRQWIAAWPADRMGDWSAVAERARQAFEQAFGGGAPASARELGKGLRCRLTFGWAALREKVFIAGAGLDDVTVELAKMALIRDSRQPPLGSAALRLLAIQDARLVFGWQDLQDESATELIEVDAQLLAEIEAEGEWAELRQRLSSEMFVDVLRLFLPTPELQS</sequence>
<keyword evidence="3" id="KW-1185">Reference proteome</keyword>
<accession>A0A857JCH6</accession>
<dbReference type="Proteomes" id="UP000464787">
    <property type="component" value="Chromosome"/>
</dbReference>
<proteinExistence type="predicted"/>
<dbReference type="KEGG" id="xyk:GT347_21835"/>
<name>A0A857JCH6_9BURK</name>
<protein>
    <recommendedName>
        <fullName evidence="1">CpXC domain-containing protein</fullName>
    </recommendedName>
</protein>
<evidence type="ECO:0000259" key="1">
    <source>
        <dbReference type="Pfam" id="PF14353"/>
    </source>
</evidence>
<evidence type="ECO:0000313" key="2">
    <source>
        <dbReference type="EMBL" id="QHJ00386.1"/>
    </source>
</evidence>
<dbReference type="InterPro" id="IPR025682">
    <property type="entry name" value="CpXC_dom"/>
</dbReference>
<dbReference type="RefSeq" id="WP_160554196.1">
    <property type="nucleotide sequence ID" value="NZ_CP047650.1"/>
</dbReference>
<gene>
    <name evidence="2" type="ORF">GT347_21835</name>
</gene>
<dbReference type="EMBL" id="CP047650">
    <property type="protein sequence ID" value="QHJ00386.1"/>
    <property type="molecule type" value="Genomic_DNA"/>
</dbReference>
<dbReference type="AlphaFoldDB" id="A0A857JCH6"/>
<evidence type="ECO:0000313" key="3">
    <source>
        <dbReference type="Proteomes" id="UP000464787"/>
    </source>
</evidence>
<reference evidence="2 3" key="1">
    <citation type="submission" date="2020-01" db="EMBL/GenBank/DDBJ databases">
        <title>Genome sequencing of strain KACC 21265.</title>
        <authorList>
            <person name="Heo J."/>
            <person name="Kim S.-J."/>
            <person name="Kim J.-S."/>
            <person name="Hong S.-B."/>
            <person name="Kwon S.-W."/>
        </authorList>
    </citation>
    <scope>NUCLEOTIDE SEQUENCE [LARGE SCALE GENOMIC DNA]</scope>
    <source>
        <strain evidence="2 3">KACC 21265</strain>
    </source>
</reference>
<dbReference type="Pfam" id="PF14353">
    <property type="entry name" value="CpXC"/>
    <property type="match status" value="1"/>
</dbReference>
<organism evidence="2 3">
    <name type="scientific">Xylophilus rhododendri</name>
    <dbReference type="NCBI Taxonomy" id="2697032"/>
    <lineage>
        <taxon>Bacteria</taxon>
        <taxon>Pseudomonadati</taxon>
        <taxon>Pseudomonadota</taxon>
        <taxon>Betaproteobacteria</taxon>
        <taxon>Burkholderiales</taxon>
        <taxon>Xylophilus</taxon>
    </lineage>
</organism>